<dbReference type="AlphaFoldDB" id="A0A1R7QC91"/>
<evidence type="ECO:0000256" key="7">
    <source>
        <dbReference type="ARBA" id="ARBA00022927"/>
    </source>
</evidence>
<evidence type="ECO:0000256" key="5">
    <source>
        <dbReference type="ARBA" id="ARBA00022519"/>
    </source>
</evidence>
<dbReference type="InterPro" id="IPR007812">
    <property type="entry name" value="T2SS_protein-GspL"/>
</dbReference>
<accession>A0A1R7QC91</accession>
<dbReference type="GO" id="GO:0015627">
    <property type="term" value="C:type II protein secretion system complex"/>
    <property type="evidence" value="ECO:0007669"/>
    <property type="project" value="InterPro"/>
</dbReference>
<dbReference type="GO" id="GO:0009276">
    <property type="term" value="C:Gram-negative-bacterium-type cell wall"/>
    <property type="evidence" value="ECO:0007669"/>
    <property type="project" value="InterPro"/>
</dbReference>
<comment type="similarity">
    <text evidence="2 10">Belongs to the GSP L family.</text>
</comment>
<feature type="domain" description="GspL cytoplasmic actin-ATPase-like" evidence="11">
    <location>
        <begin position="25"/>
        <end position="207"/>
    </location>
</feature>
<keyword evidence="7 10" id="KW-0653">Protein transport</keyword>
<name>A0A1R7QC91_ACIJO</name>
<keyword evidence="4" id="KW-1003">Cell membrane</keyword>
<evidence type="ECO:0000256" key="10">
    <source>
        <dbReference type="PIRNR" id="PIRNR015761"/>
    </source>
</evidence>
<organism evidence="13 14">
    <name type="scientific">Acinetobacter johnsonii</name>
    <dbReference type="NCBI Taxonomy" id="40214"/>
    <lineage>
        <taxon>Bacteria</taxon>
        <taxon>Pseudomonadati</taxon>
        <taxon>Pseudomonadota</taxon>
        <taxon>Gammaproteobacteria</taxon>
        <taxon>Moraxellales</taxon>
        <taxon>Moraxellaceae</taxon>
        <taxon>Acinetobacter</taxon>
    </lineage>
</organism>
<proteinExistence type="inferred from homology"/>
<evidence type="ECO:0000313" key="14">
    <source>
        <dbReference type="Proteomes" id="UP000196240"/>
    </source>
</evidence>
<evidence type="ECO:0000256" key="4">
    <source>
        <dbReference type="ARBA" id="ARBA00022475"/>
    </source>
</evidence>
<evidence type="ECO:0000256" key="9">
    <source>
        <dbReference type="ARBA" id="ARBA00023136"/>
    </source>
</evidence>
<dbReference type="NCBIfam" id="TIGR01709">
    <property type="entry name" value="typeII_sec_gspL"/>
    <property type="match status" value="1"/>
</dbReference>
<comment type="subcellular location">
    <subcellularLocation>
        <location evidence="1">Cell inner membrane</location>
        <topology evidence="1">Single-pass membrane protein</topology>
    </subcellularLocation>
</comment>
<keyword evidence="5" id="KW-0997">Cell inner membrane</keyword>
<keyword evidence="3 10" id="KW-0813">Transport</keyword>
<evidence type="ECO:0000256" key="8">
    <source>
        <dbReference type="ARBA" id="ARBA00022989"/>
    </source>
</evidence>
<feature type="domain" description="GspL periplasmic" evidence="12">
    <location>
        <begin position="231"/>
        <end position="366"/>
    </location>
</feature>
<comment type="function">
    <text evidence="10">Inner membrane component of the type II secretion system required for the energy-dependent secretion of extracellular factors such as proteases and toxins from the periplasm.</text>
</comment>
<keyword evidence="9" id="KW-0472">Membrane</keyword>
<dbReference type="Pfam" id="PF05134">
    <property type="entry name" value="T2SSL"/>
    <property type="match status" value="1"/>
</dbReference>
<evidence type="ECO:0000259" key="11">
    <source>
        <dbReference type="Pfam" id="PF05134"/>
    </source>
</evidence>
<dbReference type="EMBL" id="FUUY01000004">
    <property type="protein sequence ID" value="SJX21837.1"/>
    <property type="molecule type" value="Genomic_DNA"/>
</dbReference>
<dbReference type="GO" id="GO:0015628">
    <property type="term" value="P:protein secretion by the type II secretion system"/>
    <property type="evidence" value="ECO:0007669"/>
    <property type="project" value="InterPro"/>
</dbReference>
<dbReference type="InterPro" id="IPR025691">
    <property type="entry name" value="GspL_pp_dom"/>
</dbReference>
<evidence type="ECO:0000313" key="13">
    <source>
        <dbReference type="EMBL" id="SJX21837.1"/>
    </source>
</evidence>
<gene>
    <name evidence="13" type="ORF">ACNJC6_01459</name>
</gene>
<dbReference type="GO" id="GO:0005886">
    <property type="term" value="C:plasma membrane"/>
    <property type="evidence" value="ECO:0007669"/>
    <property type="project" value="UniProtKB-SubCell"/>
</dbReference>
<dbReference type="InterPro" id="IPR043129">
    <property type="entry name" value="ATPase_NBD"/>
</dbReference>
<evidence type="ECO:0000259" key="12">
    <source>
        <dbReference type="Pfam" id="PF12693"/>
    </source>
</evidence>
<dbReference type="InterPro" id="IPR024230">
    <property type="entry name" value="GspL_cyto_dom"/>
</dbReference>
<dbReference type="PIRSF" id="PIRSF015761">
    <property type="entry name" value="Protein_L"/>
    <property type="match status" value="1"/>
</dbReference>
<dbReference type="RefSeq" id="WP_087012189.1">
    <property type="nucleotide sequence ID" value="NZ_FUUY01000004.1"/>
</dbReference>
<dbReference type="Gene3D" id="3.30.1360.100">
    <property type="entry name" value="General secretion pathway protein M, EpsM"/>
    <property type="match status" value="1"/>
</dbReference>
<keyword evidence="8" id="KW-1133">Transmembrane helix</keyword>
<protein>
    <recommendedName>
        <fullName evidence="10">Type II secretion system protein L</fullName>
        <shortName evidence="10">T2SS protein L</shortName>
    </recommendedName>
</protein>
<evidence type="ECO:0000256" key="1">
    <source>
        <dbReference type="ARBA" id="ARBA00004377"/>
    </source>
</evidence>
<dbReference type="Pfam" id="PF12693">
    <property type="entry name" value="GspL_C"/>
    <property type="match status" value="1"/>
</dbReference>
<evidence type="ECO:0000256" key="2">
    <source>
        <dbReference type="ARBA" id="ARBA00005318"/>
    </source>
</evidence>
<dbReference type="Proteomes" id="UP000196240">
    <property type="component" value="Unassembled WGS sequence"/>
</dbReference>
<sequence>MLQIWMPEADGTWHWSIGERWQSAHTLEQLIQDIQAHHGEEATVFFPSRDVQIIQQNMPKAQYKQLGAEGVKYLLEEYVLSSIDQMKVLHHFQAPEQLTVLGISKHRLETLQHALSLIPVKLVSLLPDFLILPVPDAEQVILGYIEERLLFRANTWLGGSIDDLAVFLDYQAVNQKYKICNFSASHMHSLNASVTQEQLESFHYEWAALPRAKQHPWNLLPKVKEQHVSTGYWKACAAVLAALIVTQLTYDATRWYQNKKLAEQVAAQAVDQFKYWFGANYPVSEQTLRSQFEYQLNMNKQADAQALSLLSRIGPVLMQQQIVANQVVYEANSLNMQLKANSAEALQTLTQQLNQQGFQVELGNIQPTTGGAIGMVKIQ</sequence>
<dbReference type="Gene3D" id="3.30.420.380">
    <property type="match status" value="1"/>
</dbReference>
<keyword evidence="6" id="KW-0812">Transmembrane</keyword>
<evidence type="ECO:0000256" key="3">
    <source>
        <dbReference type="ARBA" id="ARBA00022448"/>
    </source>
</evidence>
<evidence type="ECO:0000256" key="6">
    <source>
        <dbReference type="ARBA" id="ARBA00022692"/>
    </source>
</evidence>
<reference evidence="13 14" key="1">
    <citation type="submission" date="2017-02" db="EMBL/GenBank/DDBJ databases">
        <authorList>
            <person name="Peterson S.W."/>
        </authorList>
    </citation>
    <scope>NUCLEOTIDE SEQUENCE [LARGE SCALE GENOMIC DNA]</scope>
    <source>
        <strain evidence="13">C6</strain>
    </source>
</reference>
<dbReference type="SUPFAM" id="SSF53067">
    <property type="entry name" value="Actin-like ATPase domain"/>
    <property type="match status" value="1"/>
</dbReference>